<feature type="region of interest" description="Disordered" evidence="1">
    <location>
        <begin position="269"/>
        <end position="296"/>
    </location>
</feature>
<feature type="compositionally biased region" description="Polar residues" evidence="1">
    <location>
        <begin position="465"/>
        <end position="482"/>
    </location>
</feature>
<protein>
    <submittedName>
        <fullName evidence="2">Uncharacterized protein</fullName>
    </submittedName>
</protein>
<reference evidence="2" key="1">
    <citation type="journal article" date="2020" name="Fungal Divers.">
        <title>Resolving the Mortierellaceae phylogeny through synthesis of multi-gene phylogenetics and phylogenomics.</title>
        <authorList>
            <person name="Vandepol N."/>
            <person name="Liber J."/>
            <person name="Desiro A."/>
            <person name="Na H."/>
            <person name="Kennedy M."/>
            <person name="Barry K."/>
            <person name="Grigoriev I.V."/>
            <person name="Miller A.N."/>
            <person name="O'Donnell K."/>
            <person name="Stajich J.E."/>
            <person name="Bonito G."/>
        </authorList>
    </citation>
    <scope>NUCLEOTIDE SEQUENCE</scope>
    <source>
        <strain evidence="2">KOD1015</strain>
    </source>
</reference>
<gene>
    <name evidence="2" type="ORF">BGW38_001903</name>
</gene>
<keyword evidence="3" id="KW-1185">Reference proteome</keyword>
<dbReference type="EMBL" id="JAABOA010001628">
    <property type="protein sequence ID" value="KAF9581178.1"/>
    <property type="molecule type" value="Genomic_DNA"/>
</dbReference>
<feature type="region of interest" description="Disordered" evidence="1">
    <location>
        <begin position="556"/>
        <end position="592"/>
    </location>
</feature>
<comment type="caution">
    <text evidence="2">The sequence shown here is derived from an EMBL/GenBank/DDBJ whole genome shotgun (WGS) entry which is preliminary data.</text>
</comment>
<organism evidence="2 3">
    <name type="scientific">Lunasporangiospora selenospora</name>
    <dbReference type="NCBI Taxonomy" id="979761"/>
    <lineage>
        <taxon>Eukaryota</taxon>
        <taxon>Fungi</taxon>
        <taxon>Fungi incertae sedis</taxon>
        <taxon>Mucoromycota</taxon>
        <taxon>Mortierellomycotina</taxon>
        <taxon>Mortierellomycetes</taxon>
        <taxon>Mortierellales</taxon>
        <taxon>Mortierellaceae</taxon>
        <taxon>Lunasporangiospora</taxon>
    </lineage>
</organism>
<name>A0A9P6FST4_9FUNG</name>
<feature type="compositionally biased region" description="Acidic residues" evidence="1">
    <location>
        <begin position="578"/>
        <end position="592"/>
    </location>
</feature>
<feature type="compositionally biased region" description="Low complexity" evidence="1">
    <location>
        <begin position="275"/>
        <end position="295"/>
    </location>
</feature>
<dbReference type="AlphaFoldDB" id="A0A9P6FST4"/>
<dbReference type="Proteomes" id="UP000780801">
    <property type="component" value="Unassembled WGS sequence"/>
</dbReference>
<feature type="non-terminal residue" evidence="2">
    <location>
        <position position="721"/>
    </location>
</feature>
<evidence type="ECO:0000256" key="1">
    <source>
        <dbReference type="SAM" id="MobiDB-lite"/>
    </source>
</evidence>
<proteinExistence type="predicted"/>
<sequence>MHKEHQQQLPNEIILSIIDLFEKDLAQLHRFLTVSRFFFEAAVQRQQRERHRTRNSALADILLGSMLLYSGQAPSHILQWFDLSIVNPQNHPFLASCLANSNDDMGNGMDYNETQEYRTVPTPTVVDYSDYLTVFPLDSTYLDWSSFFVVENQMILQPTRATSNTLHEKKSMTSSYVQRMILYLTAEHLCHLSIPIHQLFLLSLWGLPKRLASLKVLQVLIDRELDVNWAFGNLARFLGDLKLAFPDRGPLEVFLPPQLLRVAALQPLQEPDPETTTATSETTTTSSSSSSTTTTCKTLERQRNPFFEKSLAAYATLIAPCRLSVSWCPWFYQWVQKSPLELNLSRLQIFKDIRDRARLDGFNRFSREPNPIQDLALCQTFHRFLCQCPRLRRLDIFVSHVDQFDFGTEHPTSMVTRADLPRLWILTLWGDRHYQTTIGALNDAMDTFGETLKRVCVQRTRPGQDLQQQQSPSPFPGTYQSSQPPLASIALSKRCNRIGFWTMPFLCELVLQLGDVPALDVGTFGGCPQLEELTIEFGIRGWSESSQRRLDAFEHDEGLDSLSGNDPRLRVSPGLSETVEEEDEEDEEMDEDEDQDFELIRDEEEFLGQAYWFQRNPHVPTWLDSRQKFPRWSLPQLRLLVLKGRAPTLFNYESFEQGLMPNLMQVRFVESSPDHYLYFAEDEDKPRIVRNIGESGVWEDVRSHFRPRARTVESVSEALEK</sequence>
<accession>A0A9P6FST4</accession>
<evidence type="ECO:0000313" key="2">
    <source>
        <dbReference type="EMBL" id="KAF9581178.1"/>
    </source>
</evidence>
<feature type="region of interest" description="Disordered" evidence="1">
    <location>
        <begin position="461"/>
        <end position="482"/>
    </location>
</feature>
<evidence type="ECO:0000313" key="3">
    <source>
        <dbReference type="Proteomes" id="UP000780801"/>
    </source>
</evidence>